<sequence length="176" mass="18794">MASLPIVDLHRRPSSPRPRPQRLSPSPARRAAAAASSLHQRAPQASGPGDRGCRCINTAQPVLLRVLVQPRRPSKYRIIRLASGPAGAESSDESARGGLVYCAQSRRITSQWVPHQASEPARGPLLHIRVTTAFALAIGGSLSPAAASRSRGPVPGLHRRRTQYGRPHAFCGDASI</sequence>
<proteinExistence type="predicted"/>
<evidence type="ECO:0000313" key="2">
    <source>
        <dbReference type="EMBL" id="KAF2856982.1"/>
    </source>
</evidence>
<dbReference type="OrthoDB" id="10655319at2759"/>
<gene>
    <name evidence="2" type="ORF">T440DRAFT_463190</name>
</gene>
<name>A0A6A7BP48_9PLEO</name>
<feature type="region of interest" description="Disordered" evidence="1">
    <location>
        <begin position="1"/>
        <end position="52"/>
    </location>
</feature>
<accession>A0A6A7BP48</accession>
<keyword evidence="3" id="KW-1185">Reference proteome</keyword>
<feature type="compositionally biased region" description="Low complexity" evidence="1">
    <location>
        <begin position="21"/>
        <end position="43"/>
    </location>
</feature>
<dbReference type="EMBL" id="MU006288">
    <property type="protein sequence ID" value="KAF2856982.1"/>
    <property type="molecule type" value="Genomic_DNA"/>
</dbReference>
<dbReference type="AlphaFoldDB" id="A0A6A7BP48"/>
<protein>
    <submittedName>
        <fullName evidence="2">Uncharacterized protein</fullName>
    </submittedName>
</protein>
<organism evidence="2 3">
    <name type="scientific">Plenodomus tracheiphilus IPT5</name>
    <dbReference type="NCBI Taxonomy" id="1408161"/>
    <lineage>
        <taxon>Eukaryota</taxon>
        <taxon>Fungi</taxon>
        <taxon>Dikarya</taxon>
        <taxon>Ascomycota</taxon>
        <taxon>Pezizomycotina</taxon>
        <taxon>Dothideomycetes</taxon>
        <taxon>Pleosporomycetidae</taxon>
        <taxon>Pleosporales</taxon>
        <taxon>Pleosporineae</taxon>
        <taxon>Leptosphaeriaceae</taxon>
        <taxon>Plenodomus</taxon>
    </lineage>
</organism>
<evidence type="ECO:0000313" key="3">
    <source>
        <dbReference type="Proteomes" id="UP000799423"/>
    </source>
</evidence>
<dbReference type="Proteomes" id="UP000799423">
    <property type="component" value="Unassembled WGS sequence"/>
</dbReference>
<evidence type="ECO:0000256" key="1">
    <source>
        <dbReference type="SAM" id="MobiDB-lite"/>
    </source>
</evidence>
<reference evidence="2" key="1">
    <citation type="submission" date="2020-01" db="EMBL/GenBank/DDBJ databases">
        <authorList>
            <consortium name="DOE Joint Genome Institute"/>
            <person name="Haridas S."/>
            <person name="Albert R."/>
            <person name="Binder M."/>
            <person name="Bloem J."/>
            <person name="Labutti K."/>
            <person name="Salamov A."/>
            <person name="Andreopoulos B."/>
            <person name="Baker S.E."/>
            <person name="Barry K."/>
            <person name="Bills G."/>
            <person name="Bluhm B.H."/>
            <person name="Cannon C."/>
            <person name="Castanera R."/>
            <person name="Culley D.E."/>
            <person name="Daum C."/>
            <person name="Ezra D."/>
            <person name="Gonzalez J.B."/>
            <person name="Henrissat B."/>
            <person name="Kuo A."/>
            <person name="Liang C."/>
            <person name="Lipzen A."/>
            <person name="Lutzoni F."/>
            <person name="Magnuson J."/>
            <person name="Mondo S."/>
            <person name="Nolan M."/>
            <person name="Ohm R."/>
            <person name="Pangilinan J."/>
            <person name="Park H.-J."/>
            <person name="Ramirez L."/>
            <person name="Alfaro M."/>
            <person name="Sun H."/>
            <person name="Tritt A."/>
            <person name="Yoshinaga Y."/>
            <person name="Zwiers L.-H."/>
            <person name="Turgeon B.G."/>
            <person name="Goodwin S.B."/>
            <person name="Spatafora J.W."/>
            <person name="Crous P.W."/>
            <person name="Grigoriev I.V."/>
        </authorList>
    </citation>
    <scope>NUCLEOTIDE SEQUENCE</scope>
    <source>
        <strain evidence="2">IPT5</strain>
    </source>
</reference>